<evidence type="ECO:0000313" key="2">
    <source>
        <dbReference type="Proteomes" id="UP000811365"/>
    </source>
</evidence>
<sequence>MAWEMKYQPNVVLDFDGVIHSYVSGWQGVDVVPDPPVPLIDEEIKRIRAAGYRVVVVSTRCATPEGMGAVRRYLRENGIEVDDVAAEKPPAKVYVDDRALLFDGNPKGLLEKIQQFRPWQEGGPLRGKPPVPNCRKCIAHVYERTNDGWREDEFVAWFHTWGSTFEEFDNGAVPVTTGIVEDEYGKVWSTAAENIRFID</sequence>
<dbReference type="SUPFAM" id="SSF56784">
    <property type="entry name" value="HAD-like"/>
    <property type="match status" value="1"/>
</dbReference>
<dbReference type="Proteomes" id="UP000811365">
    <property type="component" value="Unassembled WGS sequence"/>
</dbReference>
<dbReference type="InterPro" id="IPR036412">
    <property type="entry name" value="HAD-like_sf"/>
</dbReference>
<proteinExistence type="predicted"/>
<accession>A0A9E1LYM6</accession>
<dbReference type="AlphaFoldDB" id="A0A9E1LYM6"/>
<reference evidence="1" key="1">
    <citation type="submission" date="2021-02" db="EMBL/GenBank/DDBJ databases">
        <title>Infant gut strain persistence is associated with maternal origin, phylogeny, and functional potential including surface adhesion and iron acquisition.</title>
        <authorList>
            <person name="Lou Y.C."/>
        </authorList>
    </citation>
    <scope>NUCLEOTIDE SEQUENCE</scope>
    <source>
        <strain evidence="1">L2_039_000G1_dasL2_039_000G1_maxbin2.maxbin.077</strain>
    </source>
</reference>
<comment type="caution">
    <text evidence="1">The sequence shown here is derived from an EMBL/GenBank/DDBJ whole genome shotgun (WGS) entry which is preliminary data.</text>
</comment>
<evidence type="ECO:0000313" key="1">
    <source>
        <dbReference type="EMBL" id="MBS6622364.1"/>
    </source>
</evidence>
<dbReference type="Gene3D" id="3.40.50.1000">
    <property type="entry name" value="HAD superfamily/HAD-like"/>
    <property type="match status" value="1"/>
</dbReference>
<dbReference type="EMBL" id="JAGZYH010000033">
    <property type="protein sequence ID" value="MBS6622364.1"/>
    <property type="molecule type" value="Genomic_DNA"/>
</dbReference>
<name>A0A9E1LYM6_9FIRM</name>
<gene>
    <name evidence="1" type="ORF">KH315_09435</name>
</gene>
<dbReference type="InterPro" id="IPR023214">
    <property type="entry name" value="HAD_sf"/>
</dbReference>
<protein>
    <submittedName>
        <fullName evidence="1">Uncharacterized protein</fullName>
    </submittedName>
</protein>
<organism evidence="1 2">
    <name type="scientific">Faecalibacterium prausnitzii</name>
    <dbReference type="NCBI Taxonomy" id="853"/>
    <lineage>
        <taxon>Bacteria</taxon>
        <taxon>Bacillati</taxon>
        <taxon>Bacillota</taxon>
        <taxon>Clostridia</taxon>
        <taxon>Eubacteriales</taxon>
        <taxon>Oscillospiraceae</taxon>
        <taxon>Faecalibacterium</taxon>
    </lineage>
</organism>